<dbReference type="GO" id="GO:0034475">
    <property type="term" value="P:U4 snRNA 3'-end processing"/>
    <property type="evidence" value="ECO:0007669"/>
    <property type="project" value="TreeGrafter"/>
</dbReference>
<dbReference type="InterPro" id="IPR036345">
    <property type="entry name" value="ExoRNase_PH_dom2_sf"/>
</dbReference>
<organism evidence="16">
    <name type="scientific">Haemonchus placei</name>
    <name type="common">Barber's pole worm</name>
    <dbReference type="NCBI Taxonomy" id="6290"/>
    <lineage>
        <taxon>Eukaryota</taxon>
        <taxon>Metazoa</taxon>
        <taxon>Ecdysozoa</taxon>
        <taxon>Nematoda</taxon>
        <taxon>Chromadorea</taxon>
        <taxon>Rhabditida</taxon>
        <taxon>Rhabditina</taxon>
        <taxon>Rhabditomorpha</taxon>
        <taxon>Strongyloidea</taxon>
        <taxon>Trichostrongylidae</taxon>
        <taxon>Haemonchus</taxon>
    </lineage>
</organism>
<dbReference type="InterPro" id="IPR011599">
    <property type="entry name" value="PFD_alpha_archaea"/>
</dbReference>
<feature type="coiled-coil region" evidence="11">
    <location>
        <begin position="548"/>
        <end position="575"/>
    </location>
</feature>
<dbReference type="Pfam" id="PF02996">
    <property type="entry name" value="Prefoldin"/>
    <property type="match status" value="1"/>
</dbReference>
<dbReference type="STRING" id="6290.A0A0N4W107"/>
<accession>A0A0N4W107</accession>
<dbReference type="GO" id="GO:0034476">
    <property type="term" value="P:U5 snRNA 3'-end processing"/>
    <property type="evidence" value="ECO:0007669"/>
    <property type="project" value="TreeGrafter"/>
</dbReference>
<dbReference type="GO" id="GO:0016075">
    <property type="term" value="P:rRNA catabolic process"/>
    <property type="evidence" value="ECO:0007669"/>
    <property type="project" value="TreeGrafter"/>
</dbReference>
<evidence type="ECO:0000313" key="15">
    <source>
        <dbReference type="Proteomes" id="UP000268014"/>
    </source>
</evidence>
<keyword evidence="11" id="KW-0175">Coiled coil</keyword>
<evidence type="ECO:0000256" key="7">
    <source>
        <dbReference type="ARBA" id="ARBA00022490"/>
    </source>
</evidence>
<evidence type="ECO:0000259" key="12">
    <source>
        <dbReference type="Pfam" id="PF01138"/>
    </source>
</evidence>
<dbReference type="InterPro" id="IPR001247">
    <property type="entry name" value="ExoRNase_PH_dom1"/>
</dbReference>
<evidence type="ECO:0000256" key="11">
    <source>
        <dbReference type="SAM" id="Coils"/>
    </source>
</evidence>
<name>A0A0N4W107_HAEPC</name>
<comment type="subcellular location">
    <subcellularLocation>
        <location evidence="2">Cytoplasm</location>
    </subcellularLocation>
    <subcellularLocation>
        <location evidence="1">Nucleus</location>
    </subcellularLocation>
</comment>
<comment type="similarity">
    <text evidence="4">Belongs to the prefoldin subunit alpha family.</text>
</comment>
<evidence type="ECO:0000256" key="6">
    <source>
        <dbReference type="ARBA" id="ARBA00019572"/>
    </source>
</evidence>
<dbReference type="PANTHER" id="PTHR11097">
    <property type="entry name" value="EXOSOME COMPLEX EXONUCLEASE RIBOSOMAL RNA PROCESSING PROTEIN"/>
    <property type="match status" value="1"/>
</dbReference>
<dbReference type="PANTHER" id="PTHR11097:SF14">
    <property type="entry name" value="EXOSOME COMPLEX COMPONENT RRP45"/>
    <property type="match status" value="1"/>
</dbReference>
<dbReference type="InterPro" id="IPR015847">
    <property type="entry name" value="ExoRNase_PH_dom2"/>
</dbReference>
<dbReference type="EMBL" id="UZAF01016107">
    <property type="protein sequence ID" value="VDO20534.1"/>
    <property type="molecule type" value="Genomic_DNA"/>
</dbReference>
<evidence type="ECO:0000313" key="14">
    <source>
        <dbReference type="EMBL" id="VDO20534.1"/>
    </source>
</evidence>
<dbReference type="GO" id="GO:0035925">
    <property type="term" value="F:mRNA 3'-UTR AU-rich region binding"/>
    <property type="evidence" value="ECO:0007669"/>
    <property type="project" value="TreeGrafter"/>
</dbReference>
<dbReference type="Pfam" id="PF03725">
    <property type="entry name" value="RNase_PH_C"/>
    <property type="match status" value="1"/>
</dbReference>
<feature type="domain" description="Exoribonuclease phosphorolytic" evidence="13">
    <location>
        <begin position="358"/>
        <end position="425"/>
    </location>
</feature>
<dbReference type="FunFam" id="3.30.230.70:FF:000040">
    <property type="entry name" value="EXOSome (Multiexonuclease complex) component"/>
    <property type="match status" value="1"/>
</dbReference>
<dbReference type="GO" id="GO:0000177">
    <property type="term" value="C:cytoplasmic exosome (RNase complex)"/>
    <property type="evidence" value="ECO:0007669"/>
    <property type="project" value="TreeGrafter"/>
</dbReference>
<evidence type="ECO:0000256" key="3">
    <source>
        <dbReference type="ARBA" id="ARBA00006678"/>
    </source>
</evidence>
<dbReference type="InterPro" id="IPR020568">
    <property type="entry name" value="Ribosomal_Su5_D2-typ_SF"/>
</dbReference>
<dbReference type="CDD" id="cd23157">
    <property type="entry name" value="Prefoldin_5"/>
    <property type="match status" value="1"/>
</dbReference>
<dbReference type="SUPFAM" id="SSF46579">
    <property type="entry name" value="Prefoldin"/>
    <property type="match status" value="1"/>
</dbReference>
<sequence>MSEGGDAKSSGIPIAELGVEQISALQRQVDQELSFFQESANQLKALILKNEQSISSMDVLKTAEPGHVALIPLSESMYIRAELDNPDRMLVEMGTGYFAEVSREKARDFFERKKKYITKQVETIEKIILDKKRTRNIISETLQSKIQAQLAQMPLPNCCTSVNYFYVETLSSFLKPSLSRCATTHCQIFLQRLDGRSLSDFRQVKLVVGSECGTALCTMGETKVLCAVSATLTEPRTSRPNKGIVAVDVDMSPMGNPANEHNRLGERGLELTRMLELVLRDSRCIDVESLCVRAHKEVWKLRVDVRILDDDGGLLDCASVAAVAALYHFRRPNLTVQPNHTLIHSEYEQALVPLNIYHMPICVSFGFTKSGNAVVIDPTDKESQCLYGCLVIACNKRREVCALHQSTNLILSTGTIEACVKRAMQRAIDLSELISTVIRDDAQKRANYQKPAGFDLTINAQLLTTKEAQPNELVAPAVELMEGFLEMEQPSVVLNQNPLAGGSESRLDESHEEKIIANQVAIIADGVDNVHMETAAPATFETATISKRKRELDEVADLLEDLDNLEGETTELNAQGPPTSEGIEMEIDLLKARKKI</sequence>
<evidence type="ECO:0000256" key="2">
    <source>
        <dbReference type="ARBA" id="ARBA00004496"/>
    </source>
</evidence>
<evidence type="ECO:0000256" key="9">
    <source>
        <dbReference type="ARBA" id="ARBA00023242"/>
    </source>
</evidence>
<dbReference type="NCBIfam" id="TIGR00293">
    <property type="entry name" value="prefoldin subunit alpha"/>
    <property type="match status" value="1"/>
</dbReference>
<dbReference type="GO" id="GO:0000467">
    <property type="term" value="P:exonucleolytic trimming to generate mature 3'-end of 5.8S rRNA from tricistronic rRNA transcript (SSU-rRNA, 5.8S rRNA, LSU-rRNA)"/>
    <property type="evidence" value="ECO:0007669"/>
    <property type="project" value="TreeGrafter"/>
</dbReference>
<comment type="similarity">
    <text evidence="3">Belongs to the RNase PH family.</text>
</comment>
<dbReference type="GO" id="GO:0034473">
    <property type="term" value="P:U1 snRNA 3'-end processing"/>
    <property type="evidence" value="ECO:0007669"/>
    <property type="project" value="TreeGrafter"/>
</dbReference>
<evidence type="ECO:0000256" key="5">
    <source>
        <dbReference type="ARBA" id="ARBA00011695"/>
    </source>
</evidence>
<dbReference type="GO" id="GO:0071038">
    <property type="term" value="P:TRAMP-dependent tRNA surveillance pathway"/>
    <property type="evidence" value="ECO:0007669"/>
    <property type="project" value="TreeGrafter"/>
</dbReference>
<dbReference type="AlphaFoldDB" id="A0A0N4W107"/>
<gene>
    <name evidence="14" type="ORF">HPLM_LOCUS3276</name>
</gene>
<keyword evidence="9" id="KW-0539">Nucleus</keyword>
<dbReference type="GO" id="GO:0051082">
    <property type="term" value="F:unfolded protein binding"/>
    <property type="evidence" value="ECO:0007669"/>
    <property type="project" value="InterPro"/>
</dbReference>
<dbReference type="Gene3D" id="3.30.230.70">
    <property type="entry name" value="GHMP Kinase, N-terminal domain"/>
    <property type="match status" value="1"/>
</dbReference>
<dbReference type="GO" id="GO:0071028">
    <property type="term" value="P:nuclear mRNA surveillance"/>
    <property type="evidence" value="ECO:0007669"/>
    <property type="project" value="TreeGrafter"/>
</dbReference>
<keyword evidence="8" id="KW-0694">RNA-binding</keyword>
<dbReference type="GO" id="GO:0000176">
    <property type="term" value="C:nuclear exosome (RNase complex)"/>
    <property type="evidence" value="ECO:0007669"/>
    <property type="project" value="TreeGrafter"/>
</dbReference>
<evidence type="ECO:0000256" key="4">
    <source>
        <dbReference type="ARBA" id="ARBA00010048"/>
    </source>
</evidence>
<dbReference type="InterPro" id="IPR004127">
    <property type="entry name" value="Prefoldin_subunit_alpha"/>
</dbReference>
<dbReference type="Gene3D" id="1.10.287.370">
    <property type="match status" value="1"/>
</dbReference>
<comment type="subunit">
    <text evidence="5">Heterohexamer of two PFD-alpha type and four PFD-beta type subunits.</text>
</comment>
<dbReference type="SUPFAM" id="SSF55666">
    <property type="entry name" value="Ribonuclease PH domain 2-like"/>
    <property type="match status" value="1"/>
</dbReference>
<dbReference type="Proteomes" id="UP000268014">
    <property type="component" value="Unassembled WGS sequence"/>
</dbReference>
<dbReference type="CDD" id="cd11368">
    <property type="entry name" value="RNase_PH_RRP45"/>
    <property type="match status" value="1"/>
</dbReference>
<evidence type="ECO:0000256" key="1">
    <source>
        <dbReference type="ARBA" id="ARBA00004123"/>
    </source>
</evidence>
<dbReference type="GO" id="GO:0006457">
    <property type="term" value="P:protein folding"/>
    <property type="evidence" value="ECO:0007669"/>
    <property type="project" value="InterPro"/>
</dbReference>
<evidence type="ECO:0000256" key="10">
    <source>
        <dbReference type="ARBA" id="ARBA00032660"/>
    </source>
</evidence>
<evidence type="ECO:0000256" key="8">
    <source>
        <dbReference type="ARBA" id="ARBA00022884"/>
    </source>
</evidence>
<dbReference type="HAMAP" id="MF_00308">
    <property type="entry name" value="PfdA"/>
    <property type="match status" value="1"/>
</dbReference>
<keyword evidence="15" id="KW-1185">Reference proteome</keyword>
<dbReference type="OMA" id="SLNIYHM"/>
<dbReference type="InterPro" id="IPR009053">
    <property type="entry name" value="Prefoldin"/>
</dbReference>
<dbReference type="SUPFAM" id="SSF54211">
    <property type="entry name" value="Ribosomal protein S5 domain 2-like"/>
    <property type="match status" value="1"/>
</dbReference>
<protein>
    <recommendedName>
        <fullName evidence="6">Exosome complex component RRP45</fullName>
    </recommendedName>
    <alternativeName>
        <fullName evidence="10">Exosome component 9</fullName>
    </alternativeName>
</protein>
<dbReference type="WBParaSite" id="HPLM_0000328401-mRNA-1">
    <property type="protein sequence ID" value="HPLM_0000328401-mRNA-1"/>
    <property type="gene ID" value="HPLM_0000328401"/>
</dbReference>
<dbReference type="GO" id="GO:0016272">
    <property type="term" value="C:prefoldin complex"/>
    <property type="evidence" value="ECO:0007669"/>
    <property type="project" value="InterPro"/>
</dbReference>
<dbReference type="OrthoDB" id="10264038at2759"/>
<evidence type="ECO:0000259" key="13">
    <source>
        <dbReference type="Pfam" id="PF03725"/>
    </source>
</evidence>
<dbReference type="InterPro" id="IPR027408">
    <property type="entry name" value="PNPase/RNase_PH_dom_sf"/>
</dbReference>
<reference evidence="14 15" key="2">
    <citation type="submission" date="2018-11" db="EMBL/GenBank/DDBJ databases">
        <authorList>
            <consortium name="Pathogen Informatics"/>
        </authorList>
    </citation>
    <scope>NUCLEOTIDE SEQUENCE [LARGE SCALE GENOMIC DNA]</scope>
    <source>
        <strain evidence="14 15">MHpl1</strain>
    </source>
</reference>
<reference evidence="16" key="1">
    <citation type="submission" date="2017-02" db="UniProtKB">
        <authorList>
            <consortium name="WormBaseParasite"/>
        </authorList>
    </citation>
    <scope>IDENTIFICATION</scope>
</reference>
<keyword evidence="7" id="KW-0963">Cytoplasm</keyword>
<dbReference type="Pfam" id="PF01138">
    <property type="entry name" value="RNase_PH"/>
    <property type="match status" value="1"/>
</dbReference>
<dbReference type="GO" id="GO:0071035">
    <property type="term" value="P:nuclear polyadenylation-dependent rRNA catabolic process"/>
    <property type="evidence" value="ECO:0007669"/>
    <property type="project" value="TreeGrafter"/>
</dbReference>
<proteinExistence type="inferred from homology"/>
<evidence type="ECO:0000313" key="16">
    <source>
        <dbReference type="WBParaSite" id="HPLM_0000328401-mRNA-1"/>
    </source>
</evidence>
<dbReference type="InterPro" id="IPR033100">
    <property type="entry name" value="Rrp45"/>
</dbReference>
<feature type="domain" description="Exoribonuclease phosphorolytic" evidence="12">
    <location>
        <begin position="201"/>
        <end position="332"/>
    </location>
</feature>
<dbReference type="InterPro" id="IPR050590">
    <property type="entry name" value="Exosome_comp_Rrp42_subfam"/>
</dbReference>